<gene>
    <name evidence="1" type="ORF">HDG70_002319</name>
</gene>
<reference evidence="1 2" key="1">
    <citation type="submission" date="2020-07" db="EMBL/GenBank/DDBJ databases">
        <title>Genomic Encyclopedia of Type Strains, Phase III (KMG-III): the genomes of soil and plant-associated and newly described type strains.</title>
        <authorList>
            <person name="Whitman W."/>
        </authorList>
    </citation>
    <scope>NUCLEOTIDE SEQUENCE [LARGE SCALE GENOMIC DNA]</scope>
    <source>
        <strain evidence="1 2">DSM 11255</strain>
    </source>
</reference>
<sequence>MILQQLIEKIIFEQVELEEESSFFYRKPLIGYAEAQNPLFRRLKEVANPAHLLPDELLPEAKTVVVIFLPYTREIIESNKNGIYPSELWAKAYIKTNRLLWKIIQKIKDELKNYGFKAEGLLPTYQFDKKILKAVWSHKHVAYIAGLGTFGMNNLLITPLGSGGRFGSFVTDAEITPTPAIEPYLQCWRSEGCTYCRDICPVKALKDDNNAFDRQKCYAWCVKCGEAFSDTNPVEICGKCATGPCAFIDVKTKKE</sequence>
<evidence type="ECO:0000313" key="2">
    <source>
        <dbReference type="Proteomes" id="UP000604066"/>
    </source>
</evidence>
<protein>
    <submittedName>
        <fullName evidence="1">Epoxyqueuosine reductase QueG</fullName>
    </submittedName>
</protein>
<dbReference type="RefSeq" id="WP_034541717.1">
    <property type="nucleotide sequence ID" value="NZ_ATYG01000013.1"/>
</dbReference>
<dbReference type="PANTHER" id="PTHR42827">
    <property type="entry name" value="IRON-SULFUR CLUSTER-BINDING PROTEIN-RELATED"/>
    <property type="match status" value="1"/>
</dbReference>
<comment type="caution">
    <text evidence="1">The sequence shown here is derived from an EMBL/GenBank/DDBJ whole genome shotgun (WGS) entry which is preliminary data.</text>
</comment>
<evidence type="ECO:0000313" key="1">
    <source>
        <dbReference type="EMBL" id="NYE58568.1"/>
    </source>
</evidence>
<organism evidence="1 2">
    <name type="scientific">Carboxydothermus ferrireducens DSM 11255</name>
    <dbReference type="NCBI Taxonomy" id="1119529"/>
    <lineage>
        <taxon>Bacteria</taxon>
        <taxon>Bacillati</taxon>
        <taxon>Bacillota</taxon>
        <taxon>Clostridia</taxon>
        <taxon>Thermoanaerobacterales</taxon>
        <taxon>Thermoanaerobacteraceae</taxon>
        <taxon>Carboxydothermus</taxon>
    </lineage>
</organism>
<keyword evidence="2" id="KW-1185">Reference proteome</keyword>
<dbReference type="PANTHER" id="PTHR42827:SF1">
    <property type="entry name" value="IRON-SULFUR CLUSTER-BINDING PROTEIN"/>
    <property type="match status" value="1"/>
</dbReference>
<name>A0ABX2RFH2_9THEO</name>
<proteinExistence type="predicted"/>
<dbReference type="Proteomes" id="UP000604066">
    <property type="component" value="Unassembled WGS sequence"/>
</dbReference>
<accession>A0ABX2RFH2</accession>
<dbReference type="EMBL" id="JACCBS010000003">
    <property type="protein sequence ID" value="NYE58568.1"/>
    <property type="molecule type" value="Genomic_DNA"/>
</dbReference>